<evidence type="ECO:0000313" key="14">
    <source>
        <dbReference type="EMBL" id="SDL82768.1"/>
    </source>
</evidence>
<dbReference type="OrthoDB" id="9759518at2"/>
<evidence type="ECO:0000256" key="1">
    <source>
        <dbReference type="ARBA" id="ARBA00004418"/>
    </source>
</evidence>
<evidence type="ECO:0000256" key="9">
    <source>
        <dbReference type="PIRSR" id="PIRSR606658-1"/>
    </source>
</evidence>
<dbReference type="Gene3D" id="3.40.228.10">
    <property type="entry name" value="Dimethylsulfoxide Reductase, domain 2"/>
    <property type="match status" value="1"/>
</dbReference>
<dbReference type="SUPFAM" id="SSF53706">
    <property type="entry name" value="Formate dehydrogenase/DMSO reductase, domains 1-3"/>
    <property type="match status" value="1"/>
</dbReference>
<dbReference type="GO" id="GO:0050626">
    <property type="term" value="F:trimethylamine-N-oxide reductase (cytochrome c) activity"/>
    <property type="evidence" value="ECO:0007669"/>
    <property type="project" value="UniProtKB-EC"/>
</dbReference>
<comment type="cofactor">
    <cofactor evidence="9">
        <name>Mo-bis(molybdopterin guanine dinucleotide)</name>
        <dbReference type="ChEBI" id="CHEBI:60539"/>
    </cofactor>
    <text evidence="9">Binds 1 molybdenum-bis(molybdopterin guanine dinucleotide) (Mo-bis-MGD) cofactor per subunit.</text>
</comment>
<feature type="domain" description="Molybdopterin oxidoreductase" evidence="11">
    <location>
        <begin position="93"/>
        <end position="548"/>
    </location>
</feature>
<feature type="signal peptide" evidence="10">
    <location>
        <begin position="1"/>
        <end position="36"/>
    </location>
</feature>
<feature type="binding site" evidence="9">
    <location>
        <position position="362"/>
    </location>
    <ligand>
        <name>Mo-bis(molybdopterin guanine dinucleotide)</name>
        <dbReference type="ChEBI" id="CHEBI:60539"/>
    </ligand>
</feature>
<reference evidence="14 15" key="1">
    <citation type="submission" date="2016-10" db="EMBL/GenBank/DDBJ databases">
        <authorList>
            <person name="de Groot N.N."/>
        </authorList>
    </citation>
    <scope>NUCLEOTIDE SEQUENCE [LARGE SCALE GENOMIC DNA]</scope>
    <source>
        <strain evidence="14 15">DSM 25294</strain>
    </source>
</reference>
<dbReference type="Gene3D" id="2.40.40.20">
    <property type="match status" value="1"/>
</dbReference>
<keyword evidence="8" id="KW-0560">Oxidoreductase</keyword>
<dbReference type="InterPro" id="IPR006655">
    <property type="entry name" value="Mopterin_OxRdtase_prok_CS"/>
</dbReference>
<dbReference type="AlphaFoldDB" id="A0A1G9N8I0"/>
<gene>
    <name evidence="14" type="ORF">SAMN04488026_11193</name>
</gene>
<feature type="binding site" evidence="9">
    <location>
        <position position="466"/>
    </location>
    <ligand>
        <name>Mo-bis(molybdopterin guanine dinucleotide)</name>
        <dbReference type="ChEBI" id="CHEBI:60539"/>
    </ligand>
</feature>
<dbReference type="PROSITE" id="PS51318">
    <property type="entry name" value="TAT"/>
    <property type="match status" value="1"/>
</dbReference>
<dbReference type="EC" id="1.7.2.3" evidence="3"/>
<dbReference type="GO" id="GO:0030151">
    <property type="term" value="F:molybdenum ion binding"/>
    <property type="evidence" value="ECO:0007669"/>
    <property type="project" value="TreeGrafter"/>
</dbReference>
<keyword evidence="7" id="KW-0574">Periplasm</keyword>
<evidence type="ECO:0000313" key="15">
    <source>
        <dbReference type="Proteomes" id="UP000199382"/>
    </source>
</evidence>
<feature type="binding site" evidence="9">
    <location>
        <position position="155"/>
    </location>
    <ligand>
        <name>Mo-bis(molybdopterin guanine dinucleotide)</name>
        <dbReference type="ChEBI" id="CHEBI:60539"/>
    </ligand>
</feature>
<keyword evidence="5 9" id="KW-0479">Metal-binding</keyword>
<evidence type="ECO:0000256" key="4">
    <source>
        <dbReference type="ARBA" id="ARBA00022505"/>
    </source>
</evidence>
<dbReference type="InterPro" id="IPR006658">
    <property type="entry name" value="BisC"/>
</dbReference>
<dbReference type="Gene3D" id="3.90.55.10">
    <property type="entry name" value="Dimethylsulfoxide Reductase, domain 3"/>
    <property type="match status" value="1"/>
</dbReference>
<dbReference type="InterPro" id="IPR041954">
    <property type="entry name" value="CT_DMSOR/BSOR/TMAOR"/>
</dbReference>
<dbReference type="InterPro" id="IPR009010">
    <property type="entry name" value="Asp_de-COase-like_dom_sf"/>
</dbReference>
<dbReference type="PANTHER" id="PTHR43742">
    <property type="entry name" value="TRIMETHYLAMINE-N-OXIDE REDUCTASE"/>
    <property type="match status" value="1"/>
</dbReference>
<feature type="binding site" evidence="9">
    <location>
        <position position="768"/>
    </location>
    <ligand>
        <name>Mo-bis(molybdopterin guanine dinucleotide)</name>
        <dbReference type="ChEBI" id="CHEBI:60539"/>
    </ligand>
</feature>
<dbReference type="Pfam" id="PF01568">
    <property type="entry name" value="Molydop_binding"/>
    <property type="match status" value="1"/>
</dbReference>
<evidence type="ECO:0000256" key="3">
    <source>
        <dbReference type="ARBA" id="ARBA00011885"/>
    </source>
</evidence>
<dbReference type="EMBL" id="FNEK01000119">
    <property type="protein sequence ID" value="SDL82768.1"/>
    <property type="molecule type" value="Genomic_DNA"/>
</dbReference>
<dbReference type="Pfam" id="PF18364">
    <property type="entry name" value="Molybdopterin_N"/>
    <property type="match status" value="1"/>
</dbReference>
<feature type="domain" description="Molybdopterin dinucleotide-binding" evidence="12">
    <location>
        <begin position="667"/>
        <end position="786"/>
    </location>
</feature>
<dbReference type="GO" id="GO:0009061">
    <property type="term" value="P:anaerobic respiration"/>
    <property type="evidence" value="ECO:0007669"/>
    <property type="project" value="TreeGrafter"/>
</dbReference>
<dbReference type="STRING" id="571298.SAMN04488026_11193"/>
<evidence type="ECO:0000259" key="11">
    <source>
        <dbReference type="Pfam" id="PF00384"/>
    </source>
</evidence>
<dbReference type="NCBIfam" id="NF011682">
    <property type="entry name" value="PRK15102.1"/>
    <property type="match status" value="1"/>
</dbReference>
<evidence type="ECO:0000256" key="6">
    <source>
        <dbReference type="ARBA" id="ARBA00022729"/>
    </source>
</evidence>
<dbReference type="GO" id="GO:0009055">
    <property type="term" value="F:electron transfer activity"/>
    <property type="evidence" value="ECO:0007669"/>
    <property type="project" value="TreeGrafter"/>
</dbReference>
<keyword evidence="4 9" id="KW-0500">Molybdenum</keyword>
<dbReference type="PROSITE" id="PS00932">
    <property type="entry name" value="MOLYBDOPTERIN_PROK_3"/>
    <property type="match status" value="1"/>
</dbReference>
<accession>A0A1G9N8I0</accession>
<dbReference type="PROSITE" id="PS00490">
    <property type="entry name" value="MOLYBDOPTERIN_PROK_2"/>
    <property type="match status" value="1"/>
</dbReference>
<dbReference type="FunFam" id="2.40.40.20:FF:000009">
    <property type="entry name" value="Biotin sulfoxide reductase 2"/>
    <property type="match status" value="1"/>
</dbReference>
<dbReference type="InterPro" id="IPR006657">
    <property type="entry name" value="MoPterin_dinucl-bd_dom"/>
</dbReference>
<feature type="domain" description="Molybdopterin oxidoreductase N-terminal" evidence="13">
    <location>
        <begin position="50"/>
        <end position="89"/>
    </location>
</feature>
<evidence type="ECO:0000256" key="2">
    <source>
        <dbReference type="ARBA" id="ARBA00010312"/>
    </source>
</evidence>
<dbReference type="SUPFAM" id="SSF50692">
    <property type="entry name" value="ADC-like"/>
    <property type="match status" value="1"/>
</dbReference>
<protein>
    <recommendedName>
        <fullName evidence="3">trimethylamine-N-oxide reductase</fullName>
        <ecNumber evidence="3">1.7.2.3</ecNumber>
    </recommendedName>
</protein>
<evidence type="ECO:0000256" key="10">
    <source>
        <dbReference type="SAM" id="SignalP"/>
    </source>
</evidence>
<evidence type="ECO:0000256" key="5">
    <source>
        <dbReference type="ARBA" id="ARBA00022723"/>
    </source>
</evidence>
<feature type="chain" id="PRO_5011478545" description="trimethylamine-N-oxide reductase" evidence="10">
    <location>
        <begin position="37"/>
        <end position="809"/>
    </location>
</feature>
<feature type="binding site" evidence="9">
    <location>
        <position position="538"/>
    </location>
    <ligand>
        <name>Mo-bis(molybdopterin guanine dinucleotide)</name>
        <dbReference type="ChEBI" id="CHEBI:60539"/>
    </ligand>
</feature>
<keyword evidence="15" id="KW-1185">Reference proteome</keyword>
<dbReference type="InterPro" id="IPR006311">
    <property type="entry name" value="TAT_signal"/>
</dbReference>
<evidence type="ECO:0000256" key="7">
    <source>
        <dbReference type="ARBA" id="ARBA00022764"/>
    </source>
</evidence>
<comment type="similarity">
    <text evidence="2">Belongs to the prokaryotic molybdopterin-containing oxidoreductase family.</text>
</comment>
<dbReference type="PANTHER" id="PTHR43742:SF10">
    <property type="entry name" value="TRIMETHYLAMINE-N-OXIDE REDUCTASE 2"/>
    <property type="match status" value="1"/>
</dbReference>
<name>A0A1G9N8I0_9RHOB</name>
<evidence type="ECO:0000259" key="13">
    <source>
        <dbReference type="Pfam" id="PF18364"/>
    </source>
</evidence>
<dbReference type="InterPro" id="IPR006656">
    <property type="entry name" value="Mopterin_OxRdtase"/>
</dbReference>
<dbReference type="NCBIfam" id="TIGR00509">
    <property type="entry name" value="bisC_fam"/>
    <property type="match status" value="1"/>
</dbReference>
<dbReference type="GO" id="GO:0030288">
    <property type="term" value="C:outer membrane-bounded periplasmic space"/>
    <property type="evidence" value="ECO:0007669"/>
    <property type="project" value="TreeGrafter"/>
</dbReference>
<organism evidence="14 15">
    <name type="scientific">Aliiruegeria lutimaris</name>
    <dbReference type="NCBI Taxonomy" id="571298"/>
    <lineage>
        <taxon>Bacteria</taxon>
        <taxon>Pseudomonadati</taxon>
        <taxon>Pseudomonadota</taxon>
        <taxon>Alphaproteobacteria</taxon>
        <taxon>Rhodobacterales</taxon>
        <taxon>Roseobacteraceae</taxon>
        <taxon>Aliiruegeria</taxon>
    </lineage>
</organism>
<evidence type="ECO:0000259" key="12">
    <source>
        <dbReference type="Pfam" id="PF01568"/>
    </source>
</evidence>
<comment type="subcellular location">
    <subcellularLocation>
        <location evidence="1">Periplasm</location>
    </subcellularLocation>
</comment>
<keyword evidence="6 10" id="KW-0732">Signal</keyword>
<dbReference type="Proteomes" id="UP000199382">
    <property type="component" value="Unassembled WGS sequence"/>
</dbReference>
<dbReference type="InterPro" id="IPR050612">
    <property type="entry name" value="Prok_Mopterin_Oxidored"/>
</dbReference>
<dbReference type="InterPro" id="IPR041460">
    <property type="entry name" value="Molybdopterin_N"/>
</dbReference>
<feature type="binding site" evidence="9">
    <location>
        <position position="462"/>
    </location>
    <ligand>
        <name>Mo-bis(molybdopterin guanine dinucleotide)</name>
        <dbReference type="ChEBI" id="CHEBI:60539"/>
    </ligand>
</feature>
<dbReference type="Pfam" id="PF00384">
    <property type="entry name" value="Molybdopterin"/>
    <property type="match status" value="1"/>
</dbReference>
<evidence type="ECO:0000256" key="8">
    <source>
        <dbReference type="ARBA" id="ARBA00023002"/>
    </source>
</evidence>
<proteinExistence type="inferred from homology"/>
<dbReference type="CDD" id="cd02793">
    <property type="entry name" value="MopB_CT_DMSOR-BSOR-TMAOR"/>
    <property type="match status" value="1"/>
</dbReference>
<sequence>MSTHSFFASRRSVLKGLTALGAGTLIAPALLRPAHAAVGGMMADGDVINGSHYGFGYAKVEGGRIVGMTAHEKDHVPNKMFETLPDWVYSPTRIKYPMVRKGFLQNGHESDRTERGKGEFVRVSWEEALDLVAAELKRVKETHGNGSIYGGSYGWKTPGLFHNCFNNLYRTLNLHGGFVNDVQTYSTGAIRVIMPYVNGGPTTSSTWPAIIENTELLVFWGANPALNCRIGWKVPDHAGLKYLNDFKATGKQTIVVDPIRNDTAQLLESDWIAPRQGTDVAMMLGVAHTLLEEDLHDKAFLADYCVGFEEFSAYLTGESDGTAKTADWASEICGVDAEQIRELARLMASKRTMINMGWSIQRQHHGEQGPWMAFTLACMLGYTALPGGGADFQIHYANYGTPKGTAPIFPGFPAGETPEGLPAPIPVSRVPWVMGNAGAEYDYDGTRYTAPDLRLVYWVGGNPMHHHQDRNKHIEYWQKPETIIVNEINWTQTARFADIVLPVCTNFEKNDMSMVSEQNVGIVAMKQAIEPLFESKSDFEIFAEISKRLGFEREFTEGRDEAGWLEHIYAEGLKDAEKKGVEMPDFETFWNETFYQEFPVTEAAKYEVTHASFREDPLLNPIATPSGMFEIYSRRIEGYNYDDCPPHPAWMEPIERLGGAMSDKYPLHVNTQHPTYRLHSQLDNNTALHDAYKVQGREPMYISPADAEARGIADGDIVRIFNDRGQCLAGAVISDTLSPNHIRLSEGGWYDPAEPGVIGTLCKQGDVNVLAPDIGTSSLAQGNCGHTILAEVEKYTGDVPSVTTYDPVV</sequence>
<dbReference type="GO" id="GO:0043546">
    <property type="term" value="F:molybdopterin cofactor binding"/>
    <property type="evidence" value="ECO:0007669"/>
    <property type="project" value="InterPro"/>
</dbReference>
<dbReference type="RefSeq" id="WP_093164574.1">
    <property type="nucleotide sequence ID" value="NZ_FNEK01000119.1"/>
</dbReference>
<dbReference type="Gene3D" id="3.40.50.740">
    <property type="match status" value="1"/>
</dbReference>